<dbReference type="Gene3D" id="2.150.10.10">
    <property type="entry name" value="Serralysin-like metalloprotease, C-terminal"/>
    <property type="match status" value="1"/>
</dbReference>
<dbReference type="Pfam" id="PF03160">
    <property type="entry name" value="Calx-beta"/>
    <property type="match status" value="2"/>
</dbReference>
<evidence type="ECO:0000313" key="6">
    <source>
        <dbReference type="EMBL" id="MBD2597429.1"/>
    </source>
</evidence>
<dbReference type="InterPro" id="IPR024079">
    <property type="entry name" value="MetalloPept_cat_dom_sf"/>
</dbReference>
<dbReference type="InterPro" id="IPR018511">
    <property type="entry name" value="Hemolysin-typ_Ca-bd_CS"/>
</dbReference>
<dbReference type="SUPFAM" id="SSF141072">
    <property type="entry name" value="CalX-like"/>
    <property type="match status" value="2"/>
</dbReference>
<name>A0ABR8G2M9_9NOSO</name>
<keyword evidence="4" id="KW-0406">Ion transport</keyword>
<dbReference type="Gene3D" id="3.40.390.10">
    <property type="entry name" value="Collagenase (Catalytic Domain)"/>
    <property type="match status" value="1"/>
</dbReference>
<proteinExistence type="predicted"/>
<dbReference type="Gene3D" id="2.60.120.380">
    <property type="match status" value="1"/>
</dbReference>
<comment type="caution">
    <text evidence="6">The sequence shown here is derived from an EMBL/GenBank/DDBJ whole genome shotgun (WGS) entry which is preliminary data.</text>
</comment>
<dbReference type="Pfam" id="PF00353">
    <property type="entry name" value="HemolysinCabind"/>
    <property type="match status" value="2"/>
</dbReference>
<evidence type="ECO:0000313" key="7">
    <source>
        <dbReference type="Proteomes" id="UP000603457"/>
    </source>
</evidence>
<dbReference type="InterPro" id="IPR001343">
    <property type="entry name" value="Hemolysn_Ca-bd"/>
</dbReference>
<evidence type="ECO:0000256" key="2">
    <source>
        <dbReference type="ARBA" id="ARBA00022737"/>
    </source>
</evidence>
<dbReference type="PANTHER" id="PTHR11878:SF65">
    <property type="entry name" value="NA_CA-EXCHANGE PROTEIN, ISOFORM G"/>
    <property type="match status" value="1"/>
</dbReference>
<dbReference type="RefSeq" id="WP_190970084.1">
    <property type="nucleotide sequence ID" value="NZ_JACJTB010000042.1"/>
</dbReference>
<keyword evidence="3" id="KW-0106">Calcium</keyword>
<dbReference type="PANTHER" id="PTHR11878">
    <property type="entry name" value="SODIUM/CALCIUM EXCHANGER"/>
    <property type="match status" value="1"/>
</dbReference>
<dbReference type="SUPFAM" id="SSF55486">
    <property type="entry name" value="Metalloproteases ('zincins'), catalytic domain"/>
    <property type="match status" value="1"/>
</dbReference>
<evidence type="ECO:0000256" key="4">
    <source>
        <dbReference type="ARBA" id="ARBA00023065"/>
    </source>
</evidence>
<dbReference type="InterPro" id="IPR038081">
    <property type="entry name" value="CalX-like_sf"/>
</dbReference>
<gene>
    <name evidence="6" type="ORF">H6G74_24350</name>
</gene>
<dbReference type="InterPro" id="IPR011049">
    <property type="entry name" value="Serralysin-like_metalloprot_C"/>
</dbReference>
<organism evidence="6 7">
    <name type="scientific">Nostoc spongiaeforme FACHB-130</name>
    <dbReference type="NCBI Taxonomy" id="1357510"/>
    <lineage>
        <taxon>Bacteria</taxon>
        <taxon>Bacillati</taxon>
        <taxon>Cyanobacteriota</taxon>
        <taxon>Cyanophyceae</taxon>
        <taxon>Nostocales</taxon>
        <taxon>Nostocaceae</taxon>
        <taxon>Nostoc</taxon>
    </lineage>
</organism>
<keyword evidence="1" id="KW-0732">Signal</keyword>
<feature type="domain" description="Calx-beta" evidence="5">
    <location>
        <begin position="556"/>
        <end position="661"/>
    </location>
</feature>
<feature type="domain" description="Calx-beta" evidence="5">
    <location>
        <begin position="674"/>
        <end position="775"/>
    </location>
</feature>
<dbReference type="InterPro" id="IPR003644">
    <property type="entry name" value="Calx_beta"/>
</dbReference>
<evidence type="ECO:0000259" key="5">
    <source>
        <dbReference type="SMART" id="SM00237"/>
    </source>
</evidence>
<sequence length="1073" mass="112734">MNNILNSALSLTYTQLSNFSDLKNFWNLFETVFGNQYNYNAANNLRSQWQSGDFSQFPEIEINSNNIFDNTQIGYVSSTNKIYLLESFVNTATPAAIKAVLLTEIGKFIHDAVQPTDPSGDKGAIFADLVLNNSSTNLAPTSILQPTLLQALQGSKAHAQICSCSSCMFAPVNLNLVNAEQSPVAQATSGVLDLSKTFFLNSLAGANQTIYLDFNGHTTSGTYWNTDYKGGANIVTPAFDFDGNTASFSSAELERIQYIWQRVAEDFSPFNVNVTTQAPTDINDLIKSGSTDTRWGVRVVIGGSSNDWFASGAGGVAFLDSFNWNSDTPAFVFSDILSDNEKYVAEAISHEVGHTLGLEHDGRISPAEEYYRGQGSGVTGWAGIMGSGYYQNLTQWSKGQYASANNTEDDLQIITTYNGFSYRADDAGNTIATAKSLTISGTSVSGSGIIERNTDVDFYSFVTGAGAINLTVNPFSRGPNLDILAKLYNSAGTLIASSNPTDLLSAAIATTVTAGTYYLAIDGVGKGDPLSTGYTDYGSLGQYFISGSVVTSTNPGSVVSTPTNPTVTLALSSTSVTENGSSNLVYTFTRSGSTSNALTVNYSVGGTATFNNDYRQLGAKSFTSTTGTITFAAGASTATLTIDPTADTTFETDETVALTLAAGSGYTINTTTPVIGTIVNDDLLPTINISGGQTIVEGNTTSQNVTYKVTLSNASSQTITVQYATANVSAIAGSDYTATAGTLTFNPGVTSQVINIPILDDSVNEANKTFTFSFTSPTNATLGKNTTVTTTITDTLSSSVTTTLPTNVENLTLTGTAAINGTGNAGNNILKGNSGNNTLSGGNGNDTYVFIANSVLGIDGIIEATTGGIDTIDLQNTTISSSLNLGITTTQTVNKNLQLTLSANDVIENAIGGKGNDFLTGNTLNNFLTGGNGNDQLQGLAGDDTLWGGLGNDILIGDAGKDKYLFQAEGAFTTSLGVDRITQFEVLQDKIVLSKNTFNAITNNVGQTLTDFAVVTSNEFVNASSARIVYSQSTGSLFYNQDGNVLGTGTVFEFARLGNSNITLTSGDFILIA</sequence>
<dbReference type="SUPFAM" id="SSF51120">
    <property type="entry name" value="beta-Roll"/>
    <property type="match status" value="1"/>
</dbReference>
<dbReference type="EMBL" id="JACJTB010000042">
    <property type="protein sequence ID" value="MBD2597429.1"/>
    <property type="molecule type" value="Genomic_DNA"/>
</dbReference>
<dbReference type="Gene3D" id="2.60.40.2030">
    <property type="match status" value="2"/>
</dbReference>
<keyword evidence="4" id="KW-0813">Transport</keyword>
<dbReference type="Proteomes" id="UP000603457">
    <property type="component" value="Unassembled WGS sequence"/>
</dbReference>
<keyword evidence="7" id="KW-1185">Reference proteome</keyword>
<protein>
    <submittedName>
        <fullName evidence="6">M10 family metallopeptidase C-terminal domain-containing protein</fullName>
    </submittedName>
</protein>
<dbReference type="InterPro" id="IPR051171">
    <property type="entry name" value="CaCA"/>
</dbReference>
<keyword evidence="2" id="KW-0677">Repeat</keyword>
<evidence type="ECO:0000256" key="3">
    <source>
        <dbReference type="ARBA" id="ARBA00022837"/>
    </source>
</evidence>
<dbReference type="SMART" id="SM00237">
    <property type="entry name" value="Calx_beta"/>
    <property type="match status" value="2"/>
</dbReference>
<accession>A0ABR8G2M9</accession>
<dbReference type="PROSITE" id="PS00330">
    <property type="entry name" value="HEMOLYSIN_CALCIUM"/>
    <property type="match status" value="1"/>
</dbReference>
<dbReference type="PRINTS" id="PR00313">
    <property type="entry name" value="CABNDNGRPT"/>
</dbReference>
<evidence type="ECO:0000256" key="1">
    <source>
        <dbReference type="ARBA" id="ARBA00022729"/>
    </source>
</evidence>
<reference evidence="6 7" key="1">
    <citation type="journal article" date="2020" name="ISME J.">
        <title>Comparative genomics reveals insights into cyanobacterial evolution and habitat adaptation.</title>
        <authorList>
            <person name="Chen M.Y."/>
            <person name="Teng W.K."/>
            <person name="Zhao L."/>
            <person name="Hu C.X."/>
            <person name="Zhou Y.K."/>
            <person name="Han B.P."/>
            <person name="Song L.R."/>
            <person name="Shu W.S."/>
        </authorList>
    </citation>
    <scope>NUCLEOTIDE SEQUENCE [LARGE SCALE GENOMIC DNA]</scope>
    <source>
        <strain evidence="6 7">FACHB-130</strain>
    </source>
</reference>